<comment type="caution">
    <text evidence="2">The sequence shown here is derived from an EMBL/GenBank/DDBJ whole genome shotgun (WGS) entry which is preliminary data.</text>
</comment>
<dbReference type="Proteomes" id="UP000737018">
    <property type="component" value="Unassembled WGS sequence"/>
</dbReference>
<evidence type="ECO:0000313" key="3">
    <source>
        <dbReference type="Proteomes" id="UP000737018"/>
    </source>
</evidence>
<evidence type="ECO:0000313" key="2">
    <source>
        <dbReference type="EMBL" id="KAF3973363.1"/>
    </source>
</evidence>
<organism evidence="2 3">
    <name type="scientific">Castanea mollissima</name>
    <name type="common">Chinese chestnut</name>
    <dbReference type="NCBI Taxonomy" id="60419"/>
    <lineage>
        <taxon>Eukaryota</taxon>
        <taxon>Viridiplantae</taxon>
        <taxon>Streptophyta</taxon>
        <taxon>Embryophyta</taxon>
        <taxon>Tracheophyta</taxon>
        <taxon>Spermatophyta</taxon>
        <taxon>Magnoliopsida</taxon>
        <taxon>eudicotyledons</taxon>
        <taxon>Gunneridae</taxon>
        <taxon>Pentapetalae</taxon>
        <taxon>rosids</taxon>
        <taxon>fabids</taxon>
        <taxon>Fagales</taxon>
        <taxon>Fagaceae</taxon>
        <taxon>Castanea</taxon>
    </lineage>
</organism>
<protein>
    <recommendedName>
        <fullName evidence="1">DUF8040 domain-containing protein</fullName>
    </recommendedName>
</protein>
<dbReference type="AlphaFoldDB" id="A0A8J4VVE6"/>
<name>A0A8J4VVE6_9ROSI</name>
<dbReference type="InterPro" id="IPR058353">
    <property type="entry name" value="DUF8040"/>
</dbReference>
<dbReference type="PANTHER" id="PTHR22930">
    <property type="match status" value="1"/>
</dbReference>
<gene>
    <name evidence="2" type="ORF">CMV_003208</name>
</gene>
<keyword evidence="3" id="KW-1185">Reference proteome</keyword>
<sequence>MCAIVIISRNRRVGRIGGWGDQILERTNVRVVNMNQMVWMDDTTFINNVRMDRRAFRKLSDMLHIHGGLRPSKNMKMDEMIASFLHVLAHHAKNRVVARQLAHSGESVSRNFNAVLHAVLHLYSILFKKPEPIPEKCTDERWKWFKMTLDPQENSPLFDNSGAQELDGEHIRYVETSDAWSDWRDKLVEEMYGQWRAFRH</sequence>
<proteinExistence type="predicted"/>
<feature type="domain" description="DUF8040" evidence="1">
    <location>
        <begin position="39"/>
        <end position="120"/>
    </location>
</feature>
<reference evidence="2" key="1">
    <citation type="submission" date="2020-03" db="EMBL/GenBank/DDBJ databases">
        <title>Castanea mollissima Vanexum genome sequencing.</title>
        <authorList>
            <person name="Staton M."/>
        </authorList>
    </citation>
    <scope>NUCLEOTIDE SEQUENCE</scope>
    <source>
        <tissue evidence="2">Leaf</tissue>
    </source>
</reference>
<evidence type="ECO:0000259" key="1">
    <source>
        <dbReference type="Pfam" id="PF26138"/>
    </source>
</evidence>
<dbReference type="Pfam" id="PF26138">
    <property type="entry name" value="DUF8040"/>
    <property type="match status" value="1"/>
</dbReference>
<accession>A0A8J4VVE6</accession>
<dbReference type="EMBL" id="JRKL02000251">
    <property type="protein sequence ID" value="KAF3973363.1"/>
    <property type="molecule type" value="Genomic_DNA"/>
</dbReference>
<dbReference type="PANTHER" id="PTHR22930:SF281">
    <property type="entry name" value="NUCLEASE"/>
    <property type="match status" value="1"/>
</dbReference>
<dbReference type="InterPro" id="IPR045249">
    <property type="entry name" value="HARBI1-like"/>
</dbReference>
<dbReference type="OrthoDB" id="1699974at2759"/>